<keyword evidence="2" id="KW-0645">Protease</keyword>
<dbReference type="Proteomes" id="UP001152484">
    <property type="component" value="Unassembled WGS sequence"/>
</dbReference>
<comment type="similarity">
    <text evidence="1">Belongs to the peptidase C48 family.</text>
</comment>
<dbReference type="EMBL" id="CAMAPE010000005">
    <property type="protein sequence ID" value="CAH9067636.1"/>
    <property type="molecule type" value="Genomic_DNA"/>
</dbReference>
<dbReference type="InterPro" id="IPR038765">
    <property type="entry name" value="Papain-like_cys_pep_sf"/>
</dbReference>
<gene>
    <name evidence="5" type="ORF">CEURO_LOCUS2588</name>
</gene>
<feature type="domain" description="Ubiquitin-like protease family profile" evidence="4">
    <location>
        <begin position="98"/>
        <end position="132"/>
    </location>
</feature>
<name>A0A9P1DZM8_CUSEU</name>
<comment type="caution">
    <text evidence="5">The sequence shown here is derived from an EMBL/GenBank/DDBJ whole genome shotgun (WGS) entry which is preliminary data.</text>
</comment>
<feature type="non-terminal residue" evidence="5">
    <location>
        <position position="135"/>
    </location>
</feature>
<keyword evidence="3" id="KW-0378">Hydrolase</keyword>
<evidence type="ECO:0000256" key="3">
    <source>
        <dbReference type="ARBA" id="ARBA00022801"/>
    </source>
</evidence>
<evidence type="ECO:0000256" key="2">
    <source>
        <dbReference type="ARBA" id="ARBA00022670"/>
    </source>
</evidence>
<accession>A0A9P1DZM8</accession>
<dbReference type="GO" id="GO:0006508">
    <property type="term" value="P:proteolysis"/>
    <property type="evidence" value="ECO:0007669"/>
    <property type="project" value="UniProtKB-KW"/>
</dbReference>
<protein>
    <recommendedName>
        <fullName evidence="4">Ubiquitin-like protease family profile domain-containing protein</fullName>
    </recommendedName>
</protein>
<evidence type="ECO:0000256" key="1">
    <source>
        <dbReference type="ARBA" id="ARBA00005234"/>
    </source>
</evidence>
<organism evidence="5 6">
    <name type="scientific">Cuscuta europaea</name>
    <name type="common">European dodder</name>
    <dbReference type="NCBI Taxonomy" id="41803"/>
    <lineage>
        <taxon>Eukaryota</taxon>
        <taxon>Viridiplantae</taxon>
        <taxon>Streptophyta</taxon>
        <taxon>Embryophyta</taxon>
        <taxon>Tracheophyta</taxon>
        <taxon>Spermatophyta</taxon>
        <taxon>Magnoliopsida</taxon>
        <taxon>eudicotyledons</taxon>
        <taxon>Gunneridae</taxon>
        <taxon>Pentapetalae</taxon>
        <taxon>asterids</taxon>
        <taxon>lamiids</taxon>
        <taxon>Solanales</taxon>
        <taxon>Convolvulaceae</taxon>
        <taxon>Cuscuteae</taxon>
        <taxon>Cuscuta</taxon>
        <taxon>Cuscuta subgen. Cuscuta</taxon>
    </lineage>
</organism>
<dbReference type="InterPro" id="IPR003653">
    <property type="entry name" value="Peptidase_C48_C"/>
</dbReference>
<dbReference type="SUPFAM" id="SSF54001">
    <property type="entry name" value="Cysteine proteinases"/>
    <property type="match status" value="1"/>
</dbReference>
<dbReference type="OrthoDB" id="1869436at2759"/>
<dbReference type="Gene3D" id="3.40.395.10">
    <property type="entry name" value="Adenoviral Proteinase, Chain A"/>
    <property type="match status" value="1"/>
</dbReference>
<dbReference type="GO" id="GO:0008234">
    <property type="term" value="F:cysteine-type peptidase activity"/>
    <property type="evidence" value="ECO:0007669"/>
    <property type="project" value="InterPro"/>
</dbReference>
<proteinExistence type="inferred from homology"/>
<reference evidence="5" key="1">
    <citation type="submission" date="2022-07" db="EMBL/GenBank/DDBJ databases">
        <authorList>
            <person name="Macas J."/>
            <person name="Novak P."/>
            <person name="Neumann P."/>
        </authorList>
    </citation>
    <scope>NUCLEOTIDE SEQUENCE</scope>
</reference>
<keyword evidence="6" id="KW-1185">Reference proteome</keyword>
<evidence type="ECO:0000259" key="4">
    <source>
        <dbReference type="Pfam" id="PF02902"/>
    </source>
</evidence>
<dbReference type="Pfam" id="PF02902">
    <property type="entry name" value="Peptidase_C48"/>
    <property type="match status" value="1"/>
</dbReference>
<evidence type="ECO:0000313" key="6">
    <source>
        <dbReference type="Proteomes" id="UP001152484"/>
    </source>
</evidence>
<sequence>MRKSRYTPRKRLFDEEENQPLPADVCRLVINFEEVTNSIIEIWARYLHEKMVNEGGEILVQFGTSAAVGLPKKPSVQSVTRRSQYIADLLGVALRGQITLIPYNTGGHWVLAAIDMAMQTVYYLDSIGGSPSEDL</sequence>
<evidence type="ECO:0000313" key="5">
    <source>
        <dbReference type="EMBL" id="CAH9067636.1"/>
    </source>
</evidence>
<dbReference type="AlphaFoldDB" id="A0A9P1DZM8"/>